<protein>
    <submittedName>
        <fullName evidence="2">DUF2264 domain-containing protein</fullName>
    </submittedName>
</protein>
<dbReference type="RefSeq" id="WP_382392331.1">
    <property type="nucleotide sequence ID" value="NZ_JBHTCQ010000001.1"/>
</dbReference>
<sequence length="633" mass="67109">MNAVAWQRADWLAFADRLLEALVPYASPGGARILPPGIPGPHGADVAGLEGFARSFLLAGFRLAGERGADPADLAGRYARGLVTGTDPDSPERWVRLSEHGQAKVEAASIALILDMTRPWIWDGLAPGEQERVVDYLAEAVGDRGYPVNNWVWFRLVVQTFLKSVGGPWSREDMEADLATHESFVREGGWLTDGGRRNYDHYVGWALHLYPTLWARMSGAEELAAPRAATDRARLGEFLTNAVHLVGADGGPLIQGRSLVYRFAAAAPYWVGALAEVETVPLGQLRRAASAVVGHFVDRGAPDERGLLTLGWFDEWRQMAQPYSGVGSPYWASKGLLGVALPADHPVWTAEDVPLPAERGESLLAITSPAWLLSDHGGIVRVVNHGTDKDVPGSRAADSPIYARLGYSTSTAPLLDDASWTDPVDGSVVLLDSAGRRSHRAGMTPLEVRVEADGSAAVAASTSRVRWVTPEPGARTHGPGLRGAAEDAGTMTVLSVLRGPWEVRLVRLDDLTAGATAWEAGGWPLAAAEPPDAETTGVPAPAALVTQPRLRSAVVGLLGATTARVSRHEDASPLGPHAAVPVAGGAAEEGWHAVAVGFGAEDLDVATCPGVHLAEPHATVTWPDGVRTTVRLP</sequence>
<keyword evidence="3" id="KW-1185">Reference proteome</keyword>
<dbReference type="Proteomes" id="UP001596455">
    <property type="component" value="Unassembled WGS sequence"/>
</dbReference>
<dbReference type="EMBL" id="JBHTCQ010000001">
    <property type="protein sequence ID" value="MFC7404695.1"/>
    <property type="molecule type" value="Genomic_DNA"/>
</dbReference>
<evidence type="ECO:0000259" key="1">
    <source>
        <dbReference type="Pfam" id="PF10022"/>
    </source>
</evidence>
<gene>
    <name evidence="2" type="ORF">ACFQQL_06200</name>
</gene>
<feature type="domain" description="DUF2264" evidence="1">
    <location>
        <begin position="7"/>
        <end position="354"/>
    </location>
</feature>
<dbReference type="PANTHER" id="PTHR35339:SF4">
    <property type="entry name" value="LINALOOL DEHYDRATASE_ISOMERASE DOMAIN-CONTAINING PROTEIN"/>
    <property type="match status" value="1"/>
</dbReference>
<dbReference type="InterPro" id="IPR016624">
    <property type="entry name" value="UCP014753"/>
</dbReference>
<evidence type="ECO:0000313" key="3">
    <source>
        <dbReference type="Proteomes" id="UP001596455"/>
    </source>
</evidence>
<proteinExistence type="predicted"/>
<comment type="caution">
    <text evidence="2">The sequence shown here is derived from an EMBL/GenBank/DDBJ whole genome shotgun (WGS) entry which is preliminary data.</text>
</comment>
<evidence type="ECO:0000313" key="2">
    <source>
        <dbReference type="EMBL" id="MFC7404695.1"/>
    </source>
</evidence>
<name>A0ABW2Q5I0_9MICO</name>
<reference evidence="3" key="1">
    <citation type="journal article" date="2019" name="Int. J. Syst. Evol. Microbiol.">
        <title>The Global Catalogue of Microorganisms (GCM) 10K type strain sequencing project: providing services to taxonomists for standard genome sequencing and annotation.</title>
        <authorList>
            <consortium name="The Broad Institute Genomics Platform"/>
            <consortium name="The Broad Institute Genome Sequencing Center for Infectious Disease"/>
            <person name="Wu L."/>
            <person name="Ma J."/>
        </authorList>
    </citation>
    <scope>NUCLEOTIDE SEQUENCE [LARGE SCALE GENOMIC DNA]</scope>
    <source>
        <strain evidence="3">JCM 1490</strain>
    </source>
</reference>
<dbReference type="Pfam" id="PF10022">
    <property type="entry name" value="DUF2264"/>
    <property type="match status" value="1"/>
</dbReference>
<organism evidence="2 3">
    <name type="scientific">Georgenia alba</name>
    <dbReference type="NCBI Taxonomy" id="2233858"/>
    <lineage>
        <taxon>Bacteria</taxon>
        <taxon>Bacillati</taxon>
        <taxon>Actinomycetota</taxon>
        <taxon>Actinomycetes</taxon>
        <taxon>Micrococcales</taxon>
        <taxon>Bogoriellaceae</taxon>
        <taxon>Georgenia</taxon>
    </lineage>
</organism>
<dbReference type="PANTHER" id="PTHR35339">
    <property type="entry name" value="LINALOOL DEHYDRATASE_ISOMERASE DOMAIN-CONTAINING PROTEIN"/>
    <property type="match status" value="1"/>
</dbReference>
<dbReference type="InterPro" id="IPR049349">
    <property type="entry name" value="DUF2264_N"/>
</dbReference>
<accession>A0ABW2Q5I0</accession>